<evidence type="ECO:0000256" key="9">
    <source>
        <dbReference type="SAM" id="Phobius"/>
    </source>
</evidence>
<dbReference type="AlphaFoldDB" id="A0A0H3A979"/>
<dbReference type="KEGG" id="dvl:Dvul_1843"/>
<dbReference type="GO" id="GO:0009103">
    <property type="term" value="P:lipopolysaccharide biosynthetic process"/>
    <property type="evidence" value="ECO:0007669"/>
    <property type="project" value="TreeGrafter"/>
</dbReference>
<feature type="transmembrane region" description="Helical" evidence="9">
    <location>
        <begin position="232"/>
        <end position="265"/>
    </location>
</feature>
<organism evidence="11 12">
    <name type="scientific">Nitratidesulfovibrio vulgaris (strain DP4)</name>
    <name type="common">Desulfovibrio vulgaris</name>
    <dbReference type="NCBI Taxonomy" id="391774"/>
    <lineage>
        <taxon>Bacteria</taxon>
        <taxon>Pseudomonadati</taxon>
        <taxon>Thermodesulfobacteriota</taxon>
        <taxon>Desulfovibrionia</taxon>
        <taxon>Desulfovibrionales</taxon>
        <taxon>Desulfovibrionaceae</taxon>
        <taxon>Nitratidesulfovibrio</taxon>
    </lineage>
</organism>
<evidence type="ECO:0000256" key="5">
    <source>
        <dbReference type="ARBA" id="ARBA00022692"/>
    </source>
</evidence>
<sequence length="730" mass="77607">MSEQQDMNEPASATLGTTSESKGVASSGSNATAAPSGTTDTPGATTQKASQATATASGTPQRSMAARAFDLLAIFPLLPLTILLVLQTMGGFDARALWFSDEVRHADVYQNVIDAGKWLVLQLNGVPYPDKPPVYFWFLAALDMIPGVRPPMLFLLGAAVSGLAVLWATYALARATGNDKATGLAAGLILLSGFYFLGVTHYARMDLLFTAVITLSHLCMYKGWRRESAPAWLIAGYALAAVATLIKGPLGLAFPVLSSVLFVLWQGKVRRLHNRDAVAGFAVMLVILLGWVAAAWMTGESEYLRNIFQDQIVKRATATWHHAQPWWHYLATFPAAWLPWTLLLLTAPWGRVLRNPVRDALDTRKPEGLGTAYLWISLLSGVALLSAVSIKIVIYLLPLFPILAIITARCLLRLPATNSRVFYLLVSLLLFILAVGLGAVAALPLLPGSVRDALPPQALALLDIVAGAPVLGGVCLIFALLLFKATDRSQPRGALLTLVLFTTVFVQPMALYTAPSLDPVMSPKAQAEIIGAHAKEGYHPLSYRVYPGTYTFYAGTQLEEITQRDWALLDAALSAHPRAVIAMRLDDWEQWPNRPASAREIQRQWIVDRQFVVVVTESAAPDAAAATPEGAPVPTVETPAAAGTEGHAVPDAAPAPAVPVEAPASPAVETPATPSASPAPTDVAPAPQPEAITAPDAAAQDQPALPAMPAPQPVAPQQTGNDATAPGAPE</sequence>
<evidence type="ECO:0000256" key="2">
    <source>
        <dbReference type="ARBA" id="ARBA00022475"/>
    </source>
</evidence>
<feature type="transmembrane region" description="Helical" evidence="9">
    <location>
        <begin position="184"/>
        <end position="203"/>
    </location>
</feature>
<feature type="transmembrane region" description="Helical" evidence="9">
    <location>
        <begin position="71"/>
        <end position="92"/>
    </location>
</feature>
<evidence type="ECO:0000256" key="8">
    <source>
        <dbReference type="SAM" id="MobiDB-lite"/>
    </source>
</evidence>
<feature type="transmembrane region" description="Helical" evidence="9">
    <location>
        <begin position="277"/>
        <end position="297"/>
    </location>
</feature>
<accession>A0A0H3A979</accession>
<protein>
    <submittedName>
        <fullName evidence="11">Glycosyl transferase, family 39</fullName>
    </submittedName>
</protein>
<dbReference type="Pfam" id="PF13231">
    <property type="entry name" value="PMT_2"/>
    <property type="match status" value="1"/>
</dbReference>
<dbReference type="HOGENOM" id="CLU_411467_0_0_7"/>
<feature type="compositionally biased region" description="Low complexity" evidence="8">
    <location>
        <begin position="43"/>
        <end position="59"/>
    </location>
</feature>
<feature type="domain" description="Glycosyltransferase RgtA/B/C/D-like" evidence="10">
    <location>
        <begin position="130"/>
        <end position="289"/>
    </location>
</feature>
<dbReference type="Proteomes" id="UP000009173">
    <property type="component" value="Chromosome"/>
</dbReference>
<keyword evidence="7 9" id="KW-0472">Membrane</keyword>
<dbReference type="GO" id="GO:0010041">
    <property type="term" value="P:response to iron(III) ion"/>
    <property type="evidence" value="ECO:0007669"/>
    <property type="project" value="TreeGrafter"/>
</dbReference>
<keyword evidence="4 11" id="KW-0808">Transferase</keyword>
<evidence type="ECO:0000256" key="4">
    <source>
        <dbReference type="ARBA" id="ARBA00022679"/>
    </source>
</evidence>
<keyword evidence="2" id="KW-1003">Cell membrane</keyword>
<feature type="region of interest" description="Disordered" evidence="8">
    <location>
        <begin position="622"/>
        <end position="730"/>
    </location>
</feature>
<evidence type="ECO:0000313" key="11">
    <source>
        <dbReference type="EMBL" id="ABM28860.1"/>
    </source>
</evidence>
<gene>
    <name evidence="11" type="ordered locus">Dvul_1843</name>
</gene>
<feature type="transmembrane region" description="Helical" evidence="9">
    <location>
        <begin position="495"/>
        <end position="514"/>
    </location>
</feature>
<dbReference type="EMBL" id="CP000527">
    <property type="protein sequence ID" value="ABM28860.1"/>
    <property type="molecule type" value="Genomic_DNA"/>
</dbReference>
<feature type="transmembrane region" description="Helical" evidence="9">
    <location>
        <begin position="392"/>
        <end position="412"/>
    </location>
</feature>
<feature type="transmembrane region" description="Helical" evidence="9">
    <location>
        <begin position="421"/>
        <end position="446"/>
    </location>
</feature>
<keyword evidence="5 9" id="KW-0812">Transmembrane</keyword>
<evidence type="ECO:0000313" key="12">
    <source>
        <dbReference type="Proteomes" id="UP000009173"/>
    </source>
</evidence>
<dbReference type="InterPro" id="IPR050297">
    <property type="entry name" value="LipidA_mod_glycosyltrf_83"/>
</dbReference>
<comment type="subcellular location">
    <subcellularLocation>
        <location evidence="1">Cell membrane</location>
        <topology evidence="1">Multi-pass membrane protein</topology>
    </subcellularLocation>
</comment>
<evidence type="ECO:0000256" key="3">
    <source>
        <dbReference type="ARBA" id="ARBA00022676"/>
    </source>
</evidence>
<feature type="region of interest" description="Disordered" evidence="8">
    <location>
        <begin position="1"/>
        <end position="59"/>
    </location>
</feature>
<dbReference type="PANTHER" id="PTHR33908:SF3">
    <property type="entry name" value="UNDECAPRENYL PHOSPHATE-ALPHA-4-AMINO-4-DEOXY-L-ARABINOSE ARABINOSYL TRANSFERASE"/>
    <property type="match status" value="1"/>
</dbReference>
<evidence type="ECO:0000259" key="10">
    <source>
        <dbReference type="Pfam" id="PF13231"/>
    </source>
</evidence>
<dbReference type="GO" id="GO:0005886">
    <property type="term" value="C:plasma membrane"/>
    <property type="evidence" value="ECO:0007669"/>
    <property type="project" value="UniProtKB-SubCell"/>
</dbReference>
<feature type="compositionally biased region" description="Low complexity" evidence="8">
    <location>
        <begin position="622"/>
        <end position="705"/>
    </location>
</feature>
<keyword evidence="6 9" id="KW-1133">Transmembrane helix</keyword>
<feature type="compositionally biased region" description="Polar residues" evidence="8">
    <location>
        <begin position="14"/>
        <end position="42"/>
    </location>
</feature>
<evidence type="ECO:0000256" key="1">
    <source>
        <dbReference type="ARBA" id="ARBA00004651"/>
    </source>
</evidence>
<dbReference type="GO" id="GO:0016763">
    <property type="term" value="F:pentosyltransferase activity"/>
    <property type="evidence" value="ECO:0007669"/>
    <property type="project" value="TreeGrafter"/>
</dbReference>
<dbReference type="PANTHER" id="PTHR33908">
    <property type="entry name" value="MANNOSYLTRANSFERASE YKCB-RELATED"/>
    <property type="match status" value="1"/>
</dbReference>
<feature type="transmembrane region" description="Helical" evidence="9">
    <location>
        <begin position="368"/>
        <end position="386"/>
    </location>
</feature>
<feature type="transmembrane region" description="Helical" evidence="9">
    <location>
        <begin position="458"/>
        <end position="483"/>
    </location>
</feature>
<feature type="transmembrane region" description="Helical" evidence="9">
    <location>
        <begin position="152"/>
        <end position="172"/>
    </location>
</feature>
<dbReference type="InterPro" id="IPR038731">
    <property type="entry name" value="RgtA/B/C-like"/>
</dbReference>
<keyword evidence="3" id="KW-0328">Glycosyltransferase</keyword>
<feature type="transmembrane region" description="Helical" evidence="9">
    <location>
        <begin position="326"/>
        <end position="347"/>
    </location>
</feature>
<proteinExistence type="predicted"/>
<reference evidence="12" key="1">
    <citation type="journal article" date="2009" name="Environ. Microbiol.">
        <title>Contribution of mobile genetic elements to Desulfovibrio vulgaris genome plasticity.</title>
        <authorList>
            <person name="Walker C.B."/>
            <person name="Stolyar S."/>
            <person name="Chivian D."/>
            <person name="Pinel N."/>
            <person name="Gabster J.A."/>
            <person name="Dehal P.S."/>
            <person name="He Z."/>
            <person name="Yang Z.K."/>
            <person name="Yen H.C."/>
            <person name="Zhou J."/>
            <person name="Wall J.D."/>
            <person name="Hazen T.C."/>
            <person name="Arkin A.P."/>
            <person name="Stahl D.A."/>
        </authorList>
    </citation>
    <scope>NUCLEOTIDE SEQUENCE [LARGE SCALE GENOMIC DNA]</scope>
    <source>
        <strain evidence="12">DP4</strain>
    </source>
</reference>
<dbReference type="RefSeq" id="WP_010938510.1">
    <property type="nucleotide sequence ID" value="NC_008751.1"/>
</dbReference>
<name>A0A0H3A979_NITV4</name>
<evidence type="ECO:0000256" key="6">
    <source>
        <dbReference type="ARBA" id="ARBA00022989"/>
    </source>
</evidence>
<evidence type="ECO:0000256" key="7">
    <source>
        <dbReference type="ARBA" id="ARBA00023136"/>
    </source>
</evidence>